<dbReference type="RefSeq" id="WP_119060524.1">
    <property type="nucleotide sequence ID" value="NZ_QXDF01000001.1"/>
</dbReference>
<comment type="caution">
    <text evidence="1">The sequence shown here is derived from an EMBL/GenBank/DDBJ whole genome shotgun (WGS) entry which is preliminary data.</text>
</comment>
<reference evidence="1 2" key="1">
    <citation type="submission" date="2018-08" db="EMBL/GenBank/DDBJ databases">
        <title>Genomic Encyclopedia of Archaeal and Bacterial Type Strains, Phase II (KMG-II): from individual species to whole genera.</title>
        <authorList>
            <person name="Goeker M."/>
        </authorList>
    </citation>
    <scope>NUCLEOTIDE SEQUENCE [LARGE SCALE GENOMIC DNA]</scope>
    <source>
        <strain evidence="1 2">DSM 5002</strain>
    </source>
</reference>
<keyword evidence="2" id="KW-1185">Reference proteome</keyword>
<evidence type="ECO:0008006" key="3">
    <source>
        <dbReference type="Google" id="ProtNLM"/>
    </source>
</evidence>
<gene>
    <name evidence="1" type="ORF">BXY53_0715</name>
</gene>
<dbReference type="Pfam" id="PF20044">
    <property type="entry name" value="DUF6446"/>
    <property type="match status" value="1"/>
</dbReference>
<dbReference type="InterPro" id="IPR045616">
    <property type="entry name" value="DUF6446"/>
</dbReference>
<dbReference type="Proteomes" id="UP000266273">
    <property type="component" value="Unassembled WGS sequence"/>
</dbReference>
<protein>
    <recommendedName>
        <fullName evidence="3">Histidine kinase</fullName>
    </recommendedName>
</protein>
<name>A0A397Q767_9HYPH</name>
<accession>A0A397Q767</accession>
<organism evidence="1 2">
    <name type="scientific">Dichotomicrobium thermohalophilum</name>
    <dbReference type="NCBI Taxonomy" id="933063"/>
    <lineage>
        <taxon>Bacteria</taxon>
        <taxon>Pseudomonadati</taxon>
        <taxon>Pseudomonadota</taxon>
        <taxon>Alphaproteobacteria</taxon>
        <taxon>Hyphomicrobiales</taxon>
        <taxon>Hyphomicrobiaceae</taxon>
        <taxon>Dichotomicrobium</taxon>
    </lineage>
</organism>
<dbReference type="EMBL" id="QXDF01000001">
    <property type="protein sequence ID" value="RIA55645.1"/>
    <property type="molecule type" value="Genomic_DNA"/>
</dbReference>
<sequence>MKGRVLIVGFLLFTVVFGAALWYFQTRAYYEEIKADSVEIAGQSYPVSDWRGIDAPTSPLKLRACFNLAEAPDAPVAEDAAPLVAPDWFDCFDAEALSGALKAGEAKAYLAARDEFGVTNRIVARFPDGRAYMWRQLKPDLEE</sequence>
<dbReference type="OrthoDB" id="7819947at2"/>
<proteinExistence type="predicted"/>
<evidence type="ECO:0000313" key="2">
    <source>
        <dbReference type="Proteomes" id="UP000266273"/>
    </source>
</evidence>
<dbReference type="AlphaFoldDB" id="A0A397Q767"/>
<evidence type="ECO:0000313" key="1">
    <source>
        <dbReference type="EMBL" id="RIA55645.1"/>
    </source>
</evidence>